<dbReference type="InterPro" id="IPR050903">
    <property type="entry name" value="Bact_Chemotaxis_MeTrfase"/>
</dbReference>
<dbReference type="InterPro" id="IPR004089">
    <property type="entry name" value="MCPsignal_dom"/>
</dbReference>
<dbReference type="NCBIfam" id="TIGR00229">
    <property type="entry name" value="sensory_box"/>
    <property type="match status" value="2"/>
</dbReference>
<gene>
    <name evidence="5" type="ORF">SAMN05216580_0477</name>
</gene>
<feature type="domain" description="PAC" evidence="4">
    <location>
        <begin position="208"/>
        <end position="260"/>
    </location>
</feature>
<keyword evidence="1" id="KW-0807">Transducer</keyword>
<evidence type="ECO:0000259" key="3">
    <source>
        <dbReference type="PROSITE" id="PS50112"/>
    </source>
</evidence>
<dbReference type="SUPFAM" id="SSF55785">
    <property type="entry name" value="PYP-like sensor domain (PAS domain)"/>
    <property type="match status" value="2"/>
</dbReference>
<dbReference type="InterPro" id="IPR000014">
    <property type="entry name" value="PAS"/>
</dbReference>
<dbReference type="OrthoDB" id="9765776at2"/>
<dbReference type="PROSITE" id="PS50112">
    <property type="entry name" value="PAS"/>
    <property type="match status" value="1"/>
</dbReference>
<dbReference type="GO" id="GO:0016020">
    <property type="term" value="C:membrane"/>
    <property type="evidence" value="ECO:0007669"/>
    <property type="project" value="InterPro"/>
</dbReference>
<accession>A0A1H2ECN0</accession>
<dbReference type="SMART" id="SM00283">
    <property type="entry name" value="MA"/>
    <property type="match status" value="1"/>
</dbReference>
<dbReference type="RefSeq" id="WP_090211824.1">
    <property type="nucleotide sequence ID" value="NZ_LT629780.1"/>
</dbReference>
<feature type="domain" description="PAC" evidence="4">
    <location>
        <begin position="86"/>
        <end position="138"/>
    </location>
</feature>
<evidence type="ECO:0000259" key="2">
    <source>
        <dbReference type="PROSITE" id="PS50111"/>
    </source>
</evidence>
<proteinExistence type="predicted"/>
<evidence type="ECO:0000256" key="1">
    <source>
        <dbReference type="PROSITE-ProRule" id="PRU00284"/>
    </source>
</evidence>
<dbReference type="InterPro" id="IPR001610">
    <property type="entry name" value="PAC"/>
</dbReference>
<dbReference type="Gene3D" id="3.30.450.20">
    <property type="entry name" value="PAS domain"/>
    <property type="match status" value="2"/>
</dbReference>
<dbReference type="PROSITE" id="PS50113">
    <property type="entry name" value="PAC"/>
    <property type="match status" value="2"/>
</dbReference>
<dbReference type="SMART" id="SM00086">
    <property type="entry name" value="PAC"/>
    <property type="match status" value="2"/>
</dbReference>
<dbReference type="GO" id="GO:0006935">
    <property type="term" value="P:chemotaxis"/>
    <property type="evidence" value="ECO:0007669"/>
    <property type="project" value="UniProtKB-ARBA"/>
</dbReference>
<dbReference type="SUPFAM" id="SSF58104">
    <property type="entry name" value="Methyl-accepting chemotaxis protein (MCP) signaling domain"/>
    <property type="match status" value="1"/>
</dbReference>
<evidence type="ECO:0000313" key="6">
    <source>
        <dbReference type="Proteomes" id="UP000243063"/>
    </source>
</evidence>
<dbReference type="PROSITE" id="PS50111">
    <property type="entry name" value="CHEMOTAXIS_TRANSDUC_2"/>
    <property type="match status" value="1"/>
</dbReference>
<dbReference type="Proteomes" id="UP000243063">
    <property type="component" value="Chromosome I"/>
</dbReference>
<dbReference type="AlphaFoldDB" id="A0A1H2ECN0"/>
<dbReference type="GO" id="GO:0007165">
    <property type="term" value="P:signal transduction"/>
    <property type="evidence" value="ECO:0007669"/>
    <property type="project" value="UniProtKB-KW"/>
</dbReference>
<dbReference type="SMART" id="SM00091">
    <property type="entry name" value="PAS"/>
    <property type="match status" value="2"/>
</dbReference>
<dbReference type="InterPro" id="IPR000700">
    <property type="entry name" value="PAS-assoc_C"/>
</dbReference>
<name>A0A1H2ECN0_9GAMM</name>
<protein>
    <submittedName>
        <fullName evidence="5">Methyl-accepting chemotaxis sensory transducer with Pas/Pac sensor</fullName>
    </submittedName>
</protein>
<dbReference type="InterPro" id="IPR035965">
    <property type="entry name" value="PAS-like_dom_sf"/>
</dbReference>
<sequence length="432" mass="48130">MRLIRALQSQRQHDKHLLDSIGRNMATAEFSPDGTLITANPQFCQTLGYAREELAGLPHRRFCAAEQADSAEYRQFWTRLRVGESFTGQFRRQRKDGRPVWLEATYMPVCDRHGQVSRVLKIARDISARAEHNRHAEHLVDAINRSMAVIEFELDGSVRRANDNFLATMGYTEAQLHGQHHRLFCTEEYRRSRDYQAFWERLRRGEHVSGECQRVTRDGRPIWLEASYTPILDDQGRPYRVIKFASDISARVERHHAEQHSAQTAYGIARHTEQLSADGSRVILDTLERMHALAEQVRQAAAHVAHLEAQIRGISGIVGDIEQIAQQTNLLSLNAAIEAARAGEAGHGFAVVAGEVRQLAGRTSRSTATIGTLIEAIQGGTVEVSSGMSGCLSLVEDGVALANQAGAAIREIQQGAEQVVEVVQQFSTTLAR</sequence>
<dbReference type="Gene3D" id="1.10.287.950">
    <property type="entry name" value="Methyl-accepting chemotaxis protein"/>
    <property type="match status" value="1"/>
</dbReference>
<dbReference type="STRING" id="1245526.SAMN05216580_0477"/>
<dbReference type="InterPro" id="IPR013655">
    <property type="entry name" value="PAS_fold_3"/>
</dbReference>
<dbReference type="CDD" id="cd00130">
    <property type="entry name" value="PAS"/>
    <property type="match status" value="2"/>
</dbReference>
<evidence type="ECO:0000259" key="4">
    <source>
        <dbReference type="PROSITE" id="PS50113"/>
    </source>
</evidence>
<keyword evidence="6" id="KW-1185">Reference proteome</keyword>
<dbReference type="EMBL" id="LT629780">
    <property type="protein sequence ID" value="SDT92518.1"/>
    <property type="molecule type" value="Genomic_DNA"/>
</dbReference>
<dbReference type="PANTHER" id="PTHR24422">
    <property type="entry name" value="CHEMOTAXIS PROTEIN METHYLTRANSFERASE"/>
    <property type="match status" value="1"/>
</dbReference>
<dbReference type="Pfam" id="PF08447">
    <property type="entry name" value="PAS_3"/>
    <property type="match status" value="2"/>
</dbReference>
<dbReference type="PANTHER" id="PTHR24422:SF10">
    <property type="entry name" value="CHEMOTAXIS PROTEIN METHYLTRANSFERASE 2"/>
    <property type="match status" value="1"/>
</dbReference>
<feature type="domain" description="PAS" evidence="3">
    <location>
        <begin position="33"/>
        <end position="56"/>
    </location>
</feature>
<organism evidence="5 6">
    <name type="scientific">Geopseudomonas guangdongensis</name>
    <dbReference type="NCBI Taxonomy" id="1245526"/>
    <lineage>
        <taxon>Bacteria</taxon>
        <taxon>Pseudomonadati</taxon>
        <taxon>Pseudomonadota</taxon>
        <taxon>Gammaproteobacteria</taxon>
        <taxon>Pseudomonadales</taxon>
        <taxon>Pseudomonadaceae</taxon>
        <taxon>Geopseudomonas</taxon>
    </lineage>
</organism>
<evidence type="ECO:0000313" key="5">
    <source>
        <dbReference type="EMBL" id="SDT92518.1"/>
    </source>
</evidence>
<feature type="domain" description="Methyl-accepting transducer" evidence="2">
    <location>
        <begin position="261"/>
        <end position="432"/>
    </location>
</feature>
<dbReference type="CDD" id="cd11386">
    <property type="entry name" value="MCP_signal"/>
    <property type="match status" value="1"/>
</dbReference>
<reference evidence="6" key="1">
    <citation type="submission" date="2016-10" db="EMBL/GenBank/DDBJ databases">
        <authorList>
            <person name="Varghese N."/>
            <person name="Submissions S."/>
        </authorList>
    </citation>
    <scope>NUCLEOTIDE SEQUENCE [LARGE SCALE GENOMIC DNA]</scope>
    <source>
        <strain evidence="6">CCTCC 2012022</strain>
    </source>
</reference>
<dbReference type="Pfam" id="PF00015">
    <property type="entry name" value="MCPsignal"/>
    <property type="match status" value="1"/>
</dbReference>